<accession>A0A368XWW0</accession>
<dbReference type="Gene3D" id="1.10.287.130">
    <property type="match status" value="1"/>
</dbReference>
<dbReference type="NCBIfam" id="NF008312">
    <property type="entry name" value="PRK11100.1"/>
    <property type="match status" value="1"/>
</dbReference>
<dbReference type="AlphaFoldDB" id="A0A368XWW0"/>
<keyword evidence="10 11" id="KW-0472">Membrane</keyword>
<keyword evidence="4" id="KW-1003">Cell membrane</keyword>
<dbReference type="InterPro" id="IPR004358">
    <property type="entry name" value="Sig_transdc_His_kin-like_C"/>
</dbReference>
<comment type="subcellular location">
    <subcellularLocation>
        <location evidence="2">Cell membrane</location>
        <topology evidence="2">Multi-pass membrane protein</topology>
    </subcellularLocation>
</comment>
<dbReference type="Gene3D" id="3.30.565.10">
    <property type="entry name" value="Histidine kinase-like ATPase, C-terminal domain"/>
    <property type="match status" value="1"/>
</dbReference>
<dbReference type="CDD" id="cd00082">
    <property type="entry name" value="HisKA"/>
    <property type="match status" value="1"/>
</dbReference>
<feature type="transmembrane region" description="Helical" evidence="11">
    <location>
        <begin position="190"/>
        <end position="212"/>
    </location>
</feature>
<dbReference type="InterPro" id="IPR036097">
    <property type="entry name" value="HisK_dim/P_sf"/>
</dbReference>
<evidence type="ECO:0000256" key="11">
    <source>
        <dbReference type="SAM" id="Phobius"/>
    </source>
</evidence>
<keyword evidence="9 11" id="KW-1133">Transmembrane helix</keyword>
<dbReference type="OrthoDB" id="9806130at2"/>
<dbReference type="InterPro" id="IPR003594">
    <property type="entry name" value="HATPase_dom"/>
</dbReference>
<dbReference type="InterPro" id="IPR003661">
    <property type="entry name" value="HisK_dim/P_dom"/>
</dbReference>
<dbReference type="GO" id="GO:0005886">
    <property type="term" value="C:plasma membrane"/>
    <property type="evidence" value="ECO:0007669"/>
    <property type="project" value="UniProtKB-SubCell"/>
</dbReference>
<dbReference type="PANTHER" id="PTHR45436:SF10">
    <property type="entry name" value="HISTIDINE KINASE"/>
    <property type="match status" value="1"/>
</dbReference>
<dbReference type="InterPro" id="IPR050428">
    <property type="entry name" value="TCS_sensor_his_kinase"/>
</dbReference>
<comment type="catalytic activity">
    <reaction evidence="1">
        <text>ATP + protein L-histidine = ADP + protein N-phospho-L-histidine.</text>
        <dbReference type="EC" id="2.7.13.3"/>
    </reaction>
</comment>
<proteinExistence type="predicted"/>
<dbReference type="EC" id="2.7.13.3" evidence="3"/>
<dbReference type="SUPFAM" id="SSF55874">
    <property type="entry name" value="ATPase domain of HSP90 chaperone/DNA topoisomerase II/histidine kinase"/>
    <property type="match status" value="1"/>
</dbReference>
<keyword evidence="8 13" id="KW-0418">Kinase</keyword>
<dbReference type="SUPFAM" id="SSF47384">
    <property type="entry name" value="Homodimeric domain of signal transducing histidine kinase"/>
    <property type="match status" value="1"/>
</dbReference>
<evidence type="ECO:0000256" key="2">
    <source>
        <dbReference type="ARBA" id="ARBA00004651"/>
    </source>
</evidence>
<dbReference type="Proteomes" id="UP000252884">
    <property type="component" value="Unassembled WGS sequence"/>
</dbReference>
<keyword evidence="14" id="KW-1185">Reference proteome</keyword>
<reference evidence="13 14" key="1">
    <citation type="submission" date="2018-07" db="EMBL/GenBank/DDBJ databases">
        <title>Genomic Encyclopedia of Type Strains, Phase IV (KMG-IV): sequencing the most valuable type-strain genomes for metagenomic binning, comparative biology and taxonomic classification.</title>
        <authorList>
            <person name="Goeker M."/>
        </authorList>
    </citation>
    <scope>NUCLEOTIDE SEQUENCE [LARGE SCALE GENOMIC DNA]</scope>
    <source>
        <strain evidence="13 14">DSM 21634</strain>
    </source>
</reference>
<evidence type="ECO:0000256" key="9">
    <source>
        <dbReference type="ARBA" id="ARBA00022989"/>
    </source>
</evidence>
<comment type="caution">
    <text evidence="13">The sequence shown here is derived from an EMBL/GenBank/DDBJ whole genome shotgun (WGS) entry which is preliminary data.</text>
</comment>
<evidence type="ECO:0000256" key="8">
    <source>
        <dbReference type="ARBA" id="ARBA00022777"/>
    </source>
</evidence>
<sequence>MSRRTRIFLGILAIYVAGIALLLYRVVGDIDPRYRESAEESLVDTANLVASLVEQDLQGDRIDPARLEPLLRTLYERQFDAEIYGLRKTRVDLRLYVTDADGRVLFDAQRGRMGQHLGENYLDWRDVRYTLDGLYGARTSRDVANDATTSVMYVAAPVRSRDHVTIGVVSVGKPVQSFGKFVQDARWRTIWVGVGSALALLVGALIVSIWLVRPFGLVRDYLAWVRTQPRLRPRPMLRHFVALLRAGVHETRDALTGRNTMADHVATLTHEIKSPLSAIRGAAELLEDPAMPAPARAHFLANIARETQRIQEIVDRMMELTALESRRVLEHAGPVALAPLLEELAASHQAAATARGLELALSLEAQAGVWGDPFLLRRAVANLLANAFDFAPAGSRIALALQADARHARITVRDHGPGIPEYARNKVFEKFYSLARPDGGKKSTGLGLAFVREIAQQHGGQATLANAAGGGALATLVLPLRRP</sequence>
<dbReference type="EMBL" id="QPJK01000004">
    <property type="protein sequence ID" value="RCW71606.1"/>
    <property type="molecule type" value="Genomic_DNA"/>
</dbReference>
<evidence type="ECO:0000313" key="13">
    <source>
        <dbReference type="EMBL" id="RCW71606.1"/>
    </source>
</evidence>
<keyword evidence="5" id="KW-0597">Phosphoprotein</keyword>
<feature type="domain" description="Histidine kinase" evidence="12">
    <location>
        <begin position="267"/>
        <end position="482"/>
    </location>
</feature>
<evidence type="ECO:0000256" key="10">
    <source>
        <dbReference type="ARBA" id="ARBA00023136"/>
    </source>
</evidence>
<evidence type="ECO:0000256" key="3">
    <source>
        <dbReference type="ARBA" id="ARBA00012438"/>
    </source>
</evidence>
<evidence type="ECO:0000256" key="6">
    <source>
        <dbReference type="ARBA" id="ARBA00022679"/>
    </source>
</evidence>
<evidence type="ECO:0000256" key="5">
    <source>
        <dbReference type="ARBA" id="ARBA00022553"/>
    </source>
</evidence>
<dbReference type="Pfam" id="PF02518">
    <property type="entry name" value="HATPase_c"/>
    <property type="match status" value="1"/>
</dbReference>
<evidence type="ECO:0000256" key="1">
    <source>
        <dbReference type="ARBA" id="ARBA00000085"/>
    </source>
</evidence>
<dbReference type="PANTHER" id="PTHR45436">
    <property type="entry name" value="SENSOR HISTIDINE KINASE YKOH"/>
    <property type="match status" value="1"/>
</dbReference>
<evidence type="ECO:0000256" key="4">
    <source>
        <dbReference type="ARBA" id="ARBA00022475"/>
    </source>
</evidence>
<dbReference type="InterPro" id="IPR036890">
    <property type="entry name" value="HATPase_C_sf"/>
</dbReference>
<evidence type="ECO:0000259" key="12">
    <source>
        <dbReference type="PROSITE" id="PS50109"/>
    </source>
</evidence>
<organism evidence="13 14">
    <name type="scientific">Pseudorhodoferax soli</name>
    <dbReference type="NCBI Taxonomy" id="545864"/>
    <lineage>
        <taxon>Bacteria</taxon>
        <taxon>Pseudomonadati</taxon>
        <taxon>Pseudomonadota</taxon>
        <taxon>Betaproteobacteria</taxon>
        <taxon>Burkholderiales</taxon>
        <taxon>Comamonadaceae</taxon>
    </lineage>
</organism>
<evidence type="ECO:0000313" key="14">
    <source>
        <dbReference type="Proteomes" id="UP000252884"/>
    </source>
</evidence>
<dbReference type="InterPro" id="IPR005467">
    <property type="entry name" value="His_kinase_dom"/>
</dbReference>
<dbReference type="Pfam" id="PF00512">
    <property type="entry name" value="HisKA"/>
    <property type="match status" value="1"/>
</dbReference>
<evidence type="ECO:0000256" key="7">
    <source>
        <dbReference type="ARBA" id="ARBA00022692"/>
    </source>
</evidence>
<dbReference type="SMART" id="SM00388">
    <property type="entry name" value="HisKA"/>
    <property type="match status" value="1"/>
</dbReference>
<dbReference type="SUPFAM" id="SSF103190">
    <property type="entry name" value="Sensory domain-like"/>
    <property type="match status" value="1"/>
</dbReference>
<feature type="transmembrane region" description="Helical" evidence="11">
    <location>
        <begin position="6"/>
        <end position="27"/>
    </location>
</feature>
<gene>
    <name evidence="13" type="ORF">DES41_104426</name>
</gene>
<dbReference type="GO" id="GO:0000155">
    <property type="term" value="F:phosphorelay sensor kinase activity"/>
    <property type="evidence" value="ECO:0007669"/>
    <property type="project" value="InterPro"/>
</dbReference>
<dbReference type="SMART" id="SM00387">
    <property type="entry name" value="HATPase_c"/>
    <property type="match status" value="1"/>
</dbReference>
<protein>
    <recommendedName>
        <fullName evidence="3">histidine kinase</fullName>
        <ecNumber evidence="3">2.7.13.3</ecNumber>
    </recommendedName>
</protein>
<keyword evidence="7 11" id="KW-0812">Transmembrane</keyword>
<dbReference type="RefSeq" id="WP_114468811.1">
    <property type="nucleotide sequence ID" value="NZ_QPJK01000004.1"/>
</dbReference>
<name>A0A368XWW0_9BURK</name>
<dbReference type="Gene3D" id="3.30.450.20">
    <property type="entry name" value="PAS domain"/>
    <property type="match status" value="1"/>
</dbReference>
<dbReference type="PRINTS" id="PR00344">
    <property type="entry name" value="BCTRLSENSOR"/>
</dbReference>
<dbReference type="PROSITE" id="PS50109">
    <property type="entry name" value="HIS_KIN"/>
    <property type="match status" value="1"/>
</dbReference>
<dbReference type="InterPro" id="IPR029151">
    <property type="entry name" value="Sensor-like_sf"/>
</dbReference>
<keyword evidence="6" id="KW-0808">Transferase</keyword>